<comment type="subcellular location">
    <subcellularLocation>
        <location evidence="2 14">Cell inner membrane</location>
    </subcellularLocation>
</comment>
<dbReference type="GO" id="GO:0005886">
    <property type="term" value="C:plasma membrane"/>
    <property type="evidence" value="ECO:0007669"/>
    <property type="project" value="UniProtKB-SubCell"/>
</dbReference>
<evidence type="ECO:0000256" key="5">
    <source>
        <dbReference type="ARBA" id="ARBA00022553"/>
    </source>
</evidence>
<keyword evidence="5" id="KW-0597">Phosphoprotein</keyword>
<dbReference type="SMART" id="SM00388">
    <property type="entry name" value="HisKA"/>
    <property type="match status" value="1"/>
</dbReference>
<dbReference type="EC" id="2.7.13.3" evidence="14"/>
<keyword evidence="10 14" id="KW-0067">ATP-binding</keyword>
<dbReference type="InterPro" id="IPR003594">
    <property type="entry name" value="HATPase_dom"/>
</dbReference>
<keyword evidence="13 14" id="KW-0472">Membrane</keyword>
<sequence>MKARTPYSLTLRLALLLASLSFVVMGLVGAALYNVLAVQLRLRDDAALVARVEQIRALLKDTNTLELIHRKPTLFANMLNNRESMLLLRYPGQPPLIEINPNHADIPAPTPVQADTPVQMSSVAHYRTASDIPVSAVTARARADGAAGEIEITAARTMLDRTRLLALYRERIFALALAGALLFALVGYFLLRRGLLPLRQLAAHADTVSIARLDGRLDGRDAPRELLPLITAFNEMLARLADGFMQLRQISADLAHDLRTPVNNLLGQTQVALGRPRSVEEYETLLASNVEELERLIRMSDNMLFLARSEHAQMAAEIQPLPIAEELARVAEYFEGPAEERQLRISVHGEGQIAADPILLRRALGNLLANAVTHADVGSEIRVLAEHGAHSVTLAVENHGATIADEHLERVFDRFYRIDAARTQSTTSNGLGLSIVRSIMQLHHGAWQAHSAAGLTRFSLVFPNPPL</sequence>
<dbReference type="AlphaFoldDB" id="A0A0N0GL00"/>
<evidence type="ECO:0000259" key="15">
    <source>
        <dbReference type="PROSITE" id="PS50109"/>
    </source>
</evidence>
<evidence type="ECO:0000256" key="12">
    <source>
        <dbReference type="ARBA" id="ARBA00023012"/>
    </source>
</evidence>
<evidence type="ECO:0000256" key="14">
    <source>
        <dbReference type="RuleBase" id="RU364088"/>
    </source>
</evidence>
<protein>
    <recommendedName>
        <fullName evidence="14">Sensor protein</fullName>
        <ecNumber evidence="14">2.7.13.3</ecNumber>
    </recommendedName>
</protein>
<keyword evidence="18" id="KW-1185">Reference proteome</keyword>
<dbReference type="RefSeq" id="WP_053939521.1">
    <property type="nucleotide sequence ID" value="NZ_LAQT01000036.1"/>
</dbReference>
<dbReference type="Gene3D" id="6.10.340.10">
    <property type="match status" value="1"/>
</dbReference>
<evidence type="ECO:0000313" key="17">
    <source>
        <dbReference type="EMBL" id="KPC49584.1"/>
    </source>
</evidence>
<dbReference type="NCBIfam" id="TIGR01386">
    <property type="entry name" value="cztS_silS_copS"/>
    <property type="match status" value="1"/>
</dbReference>
<proteinExistence type="predicted"/>
<dbReference type="Gene3D" id="1.10.287.130">
    <property type="match status" value="1"/>
</dbReference>
<dbReference type="Pfam" id="PF00512">
    <property type="entry name" value="HisKA"/>
    <property type="match status" value="1"/>
</dbReference>
<comment type="caution">
    <text evidence="17">The sequence shown here is derived from an EMBL/GenBank/DDBJ whole genome shotgun (WGS) entry which is preliminary data.</text>
</comment>
<dbReference type="EMBL" id="LAQT01000036">
    <property type="protein sequence ID" value="KPC49584.1"/>
    <property type="molecule type" value="Genomic_DNA"/>
</dbReference>
<dbReference type="InterPro" id="IPR004358">
    <property type="entry name" value="Sig_transdc_His_kin-like_C"/>
</dbReference>
<dbReference type="GO" id="GO:0005524">
    <property type="term" value="F:ATP binding"/>
    <property type="evidence" value="ECO:0007669"/>
    <property type="project" value="UniProtKB-KW"/>
</dbReference>
<feature type="domain" description="Histidine kinase" evidence="15">
    <location>
        <begin position="253"/>
        <end position="466"/>
    </location>
</feature>
<dbReference type="Pfam" id="PF00672">
    <property type="entry name" value="HAMP"/>
    <property type="match status" value="1"/>
</dbReference>
<evidence type="ECO:0000256" key="7">
    <source>
        <dbReference type="ARBA" id="ARBA00022692"/>
    </source>
</evidence>
<evidence type="ECO:0000313" key="18">
    <source>
        <dbReference type="Proteomes" id="UP000037939"/>
    </source>
</evidence>
<keyword evidence="12 14" id="KW-0902">Two-component regulatory system</keyword>
<evidence type="ECO:0000256" key="11">
    <source>
        <dbReference type="ARBA" id="ARBA00022989"/>
    </source>
</evidence>
<keyword evidence="7 14" id="KW-0812">Transmembrane</keyword>
<feature type="transmembrane region" description="Helical" evidence="14">
    <location>
        <begin position="172"/>
        <end position="191"/>
    </location>
</feature>
<evidence type="ECO:0000256" key="9">
    <source>
        <dbReference type="ARBA" id="ARBA00022777"/>
    </source>
</evidence>
<dbReference type="OrthoDB" id="9786919at2"/>
<dbReference type="Proteomes" id="UP000037939">
    <property type="component" value="Unassembled WGS sequence"/>
</dbReference>
<dbReference type="SMART" id="SM00304">
    <property type="entry name" value="HAMP"/>
    <property type="match status" value="1"/>
</dbReference>
<comment type="function">
    <text evidence="14">Member of a two-component regulatory system.</text>
</comment>
<dbReference type="InterPro" id="IPR003660">
    <property type="entry name" value="HAMP_dom"/>
</dbReference>
<dbReference type="STRING" id="857265.WG78_19710"/>
<name>A0A0N0GL00_9NEIS</name>
<dbReference type="InterPro" id="IPR036890">
    <property type="entry name" value="HATPase_C_sf"/>
</dbReference>
<evidence type="ECO:0000256" key="4">
    <source>
        <dbReference type="ARBA" id="ARBA00022519"/>
    </source>
</evidence>
<evidence type="ECO:0000256" key="8">
    <source>
        <dbReference type="ARBA" id="ARBA00022741"/>
    </source>
</evidence>
<reference evidence="17 18" key="1">
    <citation type="submission" date="2015-07" db="EMBL/GenBank/DDBJ databases">
        <title>Draft genome sequence of the Amantichitinum ursilacus IGB-41, a new chitin-degrading bacterium.</title>
        <authorList>
            <person name="Kirstahler P."/>
            <person name="Guenther M."/>
            <person name="Grumaz C."/>
            <person name="Rupp S."/>
            <person name="Zibek S."/>
            <person name="Sohn K."/>
        </authorList>
    </citation>
    <scope>NUCLEOTIDE SEQUENCE [LARGE SCALE GENOMIC DNA]</scope>
    <source>
        <strain evidence="17 18">IGB-41</strain>
    </source>
</reference>
<dbReference type="InterPro" id="IPR036097">
    <property type="entry name" value="HisK_dim/P_sf"/>
</dbReference>
<accession>A0A0N0GL00</accession>
<evidence type="ECO:0000256" key="13">
    <source>
        <dbReference type="ARBA" id="ARBA00023136"/>
    </source>
</evidence>
<dbReference type="InterPro" id="IPR050428">
    <property type="entry name" value="TCS_sensor_his_kinase"/>
</dbReference>
<keyword evidence="8 14" id="KW-0547">Nucleotide-binding</keyword>
<dbReference type="PANTHER" id="PTHR45436">
    <property type="entry name" value="SENSOR HISTIDINE KINASE YKOH"/>
    <property type="match status" value="1"/>
</dbReference>
<gene>
    <name evidence="17" type="primary">czcS</name>
    <name evidence="17" type="ORF">WG78_19710</name>
</gene>
<dbReference type="InterPro" id="IPR005467">
    <property type="entry name" value="His_kinase_dom"/>
</dbReference>
<dbReference type="SUPFAM" id="SSF47384">
    <property type="entry name" value="Homodimeric domain of signal transducing histidine kinase"/>
    <property type="match status" value="1"/>
</dbReference>
<evidence type="ECO:0000259" key="16">
    <source>
        <dbReference type="PROSITE" id="PS50885"/>
    </source>
</evidence>
<dbReference type="SMART" id="SM00387">
    <property type="entry name" value="HATPase_c"/>
    <property type="match status" value="1"/>
</dbReference>
<dbReference type="PROSITE" id="PS50885">
    <property type="entry name" value="HAMP"/>
    <property type="match status" value="1"/>
</dbReference>
<organism evidence="17 18">
    <name type="scientific">Amantichitinum ursilacus</name>
    <dbReference type="NCBI Taxonomy" id="857265"/>
    <lineage>
        <taxon>Bacteria</taxon>
        <taxon>Pseudomonadati</taxon>
        <taxon>Pseudomonadota</taxon>
        <taxon>Betaproteobacteria</taxon>
        <taxon>Neisseriales</taxon>
        <taxon>Chitinibacteraceae</taxon>
        <taxon>Amantichitinum</taxon>
    </lineage>
</organism>
<dbReference type="CDD" id="cd00082">
    <property type="entry name" value="HisKA"/>
    <property type="match status" value="1"/>
</dbReference>
<dbReference type="Gene3D" id="3.30.565.10">
    <property type="entry name" value="Histidine kinase-like ATPase, C-terminal domain"/>
    <property type="match status" value="1"/>
</dbReference>
<feature type="domain" description="HAMP" evidence="16">
    <location>
        <begin position="192"/>
        <end position="245"/>
    </location>
</feature>
<keyword evidence="4 14" id="KW-0997">Cell inner membrane</keyword>
<evidence type="ECO:0000256" key="6">
    <source>
        <dbReference type="ARBA" id="ARBA00022679"/>
    </source>
</evidence>
<dbReference type="Pfam" id="PF02518">
    <property type="entry name" value="HATPase_c"/>
    <property type="match status" value="1"/>
</dbReference>
<evidence type="ECO:0000256" key="1">
    <source>
        <dbReference type="ARBA" id="ARBA00000085"/>
    </source>
</evidence>
<keyword evidence="6 14" id="KW-0808">Transferase</keyword>
<dbReference type="PANTHER" id="PTHR45436:SF3">
    <property type="entry name" value="SENSOR HISTIDINE KINASE HPRS"/>
    <property type="match status" value="1"/>
</dbReference>
<dbReference type="SUPFAM" id="SSF55874">
    <property type="entry name" value="ATPase domain of HSP90 chaperone/DNA topoisomerase II/histidine kinase"/>
    <property type="match status" value="1"/>
</dbReference>
<dbReference type="PRINTS" id="PR00344">
    <property type="entry name" value="BCTRLSENSOR"/>
</dbReference>
<dbReference type="PROSITE" id="PS50109">
    <property type="entry name" value="HIS_KIN"/>
    <property type="match status" value="1"/>
</dbReference>
<keyword evidence="9 14" id="KW-0418">Kinase</keyword>
<dbReference type="InterPro" id="IPR006290">
    <property type="entry name" value="CztS_silS_copS"/>
</dbReference>
<dbReference type="InterPro" id="IPR003661">
    <property type="entry name" value="HisK_dim/P_dom"/>
</dbReference>
<keyword evidence="3 14" id="KW-1003">Cell membrane</keyword>
<evidence type="ECO:0000256" key="2">
    <source>
        <dbReference type="ARBA" id="ARBA00004533"/>
    </source>
</evidence>
<keyword evidence="11 14" id="KW-1133">Transmembrane helix</keyword>
<dbReference type="GO" id="GO:0000155">
    <property type="term" value="F:phosphorelay sensor kinase activity"/>
    <property type="evidence" value="ECO:0007669"/>
    <property type="project" value="InterPro"/>
</dbReference>
<evidence type="ECO:0000256" key="10">
    <source>
        <dbReference type="ARBA" id="ARBA00022840"/>
    </source>
</evidence>
<evidence type="ECO:0000256" key="3">
    <source>
        <dbReference type="ARBA" id="ARBA00022475"/>
    </source>
</evidence>
<comment type="catalytic activity">
    <reaction evidence="1 14">
        <text>ATP + protein L-histidine = ADP + protein N-phospho-L-histidine.</text>
        <dbReference type="EC" id="2.7.13.3"/>
    </reaction>
</comment>